<feature type="domain" description="LIM zinc-binding" evidence="5">
    <location>
        <begin position="759"/>
        <end position="819"/>
    </location>
</feature>
<feature type="compositionally biased region" description="Basic residues" evidence="4">
    <location>
        <begin position="1"/>
        <end position="13"/>
    </location>
</feature>
<feature type="compositionally biased region" description="Polar residues" evidence="4">
    <location>
        <begin position="121"/>
        <end position="139"/>
    </location>
</feature>
<keyword evidence="3" id="KW-0440">LIM domain</keyword>
<feature type="compositionally biased region" description="Polar residues" evidence="4">
    <location>
        <begin position="179"/>
        <end position="197"/>
    </location>
</feature>
<dbReference type="InterPro" id="IPR001781">
    <property type="entry name" value="Znf_LIM"/>
</dbReference>
<feature type="compositionally biased region" description="Basic and acidic residues" evidence="4">
    <location>
        <begin position="434"/>
        <end position="460"/>
    </location>
</feature>
<comment type="caution">
    <text evidence="6">The sequence shown here is derived from an EMBL/GenBank/DDBJ whole genome shotgun (WGS) entry which is preliminary data.</text>
</comment>
<dbReference type="GO" id="GO:0030695">
    <property type="term" value="F:GTPase regulator activity"/>
    <property type="evidence" value="ECO:0007669"/>
    <property type="project" value="UniProtKB-ARBA"/>
</dbReference>
<accession>A0A2B7XTW6</accession>
<keyword evidence="1 3" id="KW-0479">Metal-binding</keyword>
<feature type="compositionally biased region" description="Low complexity" evidence="4">
    <location>
        <begin position="588"/>
        <end position="600"/>
    </location>
</feature>
<feature type="domain" description="LIM zinc-binding" evidence="5">
    <location>
        <begin position="618"/>
        <end position="677"/>
    </location>
</feature>
<evidence type="ECO:0000313" key="7">
    <source>
        <dbReference type="Proteomes" id="UP000223968"/>
    </source>
</evidence>
<dbReference type="FunFam" id="2.10.110.10:FF:000127">
    <property type="entry name" value="LIM domain protein"/>
    <property type="match status" value="1"/>
</dbReference>
<dbReference type="Proteomes" id="UP000223968">
    <property type="component" value="Unassembled WGS sequence"/>
</dbReference>
<dbReference type="EMBL" id="PDNB01000063">
    <property type="protein sequence ID" value="PGH12082.1"/>
    <property type="molecule type" value="Genomic_DNA"/>
</dbReference>
<dbReference type="PROSITE" id="PS50023">
    <property type="entry name" value="LIM_DOMAIN_2"/>
    <property type="match status" value="3"/>
</dbReference>
<feature type="region of interest" description="Disordered" evidence="4">
    <location>
        <begin position="168"/>
        <end position="319"/>
    </location>
</feature>
<evidence type="ECO:0000256" key="1">
    <source>
        <dbReference type="ARBA" id="ARBA00022723"/>
    </source>
</evidence>
<dbReference type="GO" id="GO:0046872">
    <property type="term" value="F:metal ion binding"/>
    <property type="evidence" value="ECO:0007669"/>
    <property type="project" value="UniProtKB-KW"/>
</dbReference>
<feature type="domain" description="LIM zinc-binding" evidence="5">
    <location>
        <begin position="698"/>
        <end position="758"/>
    </location>
</feature>
<dbReference type="OrthoDB" id="15567at2759"/>
<feature type="compositionally biased region" description="Polar residues" evidence="4">
    <location>
        <begin position="222"/>
        <end position="236"/>
    </location>
</feature>
<evidence type="ECO:0000313" key="6">
    <source>
        <dbReference type="EMBL" id="PGH12082.1"/>
    </source>
</evidence>
<feature type="compositionally biased region" description="Polar residues" evidence="4">
    <location>
        <begin position="405"/>
        <end position="418"/>
    </location>
</feature>
<evidence type="ECO:0000259" key="5">
    <source>
        <dbReference type="PROSITE" id="PS50023"/>
    </source>
</evidence>
<feature type="compositionally biased region" description="Basic and acidic residues" evidence="4">
    <location>
        <begin position="495"/>
        <end position="506"/>
    </location>
</feature>
<gene>
    <name evidence="6" type="ORF">AJ79_04481</name>
</gene>
<feature type="region of interest" description="Disordered" evidence="4">
    <location>
        <begin position="1"/>
        <end position="152"/>
    </location>
</feature>
<dbReference type="CDD" id="cd08368">
    <property type="entry name" value="LIM"/>
    <property type="match status" value="1"/>
</dbReference>
<sequence>MIHTVRSRSRNGARKVSPPGPSYMDEEQIATYLKDLRTNRPPRPNGSRPLPTSTKRAPSSQRLRADLPPRATSALSMTADSDRIPSGEAFPRSASALSHQRTNSALSTGSGSVSAEEESSYDVSRSLSPTPSVMSTNGTYRERGQRWMEREEARSLRQALEEMDIMDDEKRLHAAAQEEATQLVLSHQTSGFPNINPQAPYRNPDLRGSNRFRQHLEKGAHSRSQSLRGSGLNQGLTGSGSHRSVSASSNGSHHGRESPEAQRRADPRGRRVPSKVVEVPEDTDTLEVAKNETLRKKGKVNFSLPSEDPDTPQTVVQRNTSPRTRIVSNESVKGIFRNPEDQIYEEPQNDKIQKDTQPSKIDTARSALKVKPRNSLPRGARPFPGRSSIVPEGKKFSLFDIHKNPPSQSRNPLYRSNASPSPPTTSSSQGEDTPPTKDGKEIRSDDIRAATSMRLKDRSAKLPMPTAVSDRPGRPIVSFDRTWADRSQSNSPRDTPPRDTPPRDTPPRGASRNGHRGSTQGPSVDVTPPTANVVPAINTPDEPSVPAINVSANDPAAPTISVSSAPPTISEMEAAQKDPRPLPSTGASLSKRQSLRNSLNSSTNRWYTPYTRTGVPTASCNACGLPIAGRIVTACESRFHPECFSCHHCQTALECVAFYQEPEAKRAERLANTDNPDSEEATAKRFYCHLDFHELFSPRCKSCKTPIEGEVIVACGAEWHVGHFFCAECGDPFTPSTPFVEKAGFAWCVHCHSKRSASRCQGCKQPVLDDLVVSAIGGQWHEKCFVCSECSGSFGPEGRFFVKQGEPRYTKKGRQIGGPVEIAVCEACEGRRLKA</sequence>
<feature type="compositionally biased region" description="Basic and acidic residues" evidence="4">
    <location>
        <begin position="392"/>
        <end position="403"/>
    </location>
</feature>
<evidence type="ECO:0000256" key="3">
    <source>
        <dbReference type="PROSITE-ProRule" id="PRU00125"/>
    </source>
</evidence>
<feature type="compositionally biased region" description="Polar residues" evidence="4">
    <location>
        <begin position="50"/>
        <end position="62"/>
    </location>
</feature>
<feature type="region of interest" description="Disordered" evidence="4">
    <location>
        <begin position="339"/>
        <end position="600"/>
    </location>
</feature>
<protein>
    <recommendedName>
        <fullName evidence="5">LIM zinc-binding domain-containing protein</fullName>
    </recommendedName>
</protein>
<proteinExistence type="predicted"/>
<dbReference type="SUPFAM" id="SSF57716">
    <property type="entry name" value="Glucocorticoid receptor-like (DNA-binding domain)"/>
    <property type="match status" value="3"/>
</dbReference>
<dbReference type="FunFam" id="2.10.110.10:FF:000077">
    <property type="entry name" value="LIM domain protein"/>
    <property type="match status" value="1"/>
</dbReference>
<dbReference type="SMART" id="SM00132">
    <property type="entry name" value="LIM"/>
    <property type="match status" value="3"/>
</dbReference>
<organism evidence="6 7">
    <name type="scientific">Helicocarpus griseus UAMH5409</name>
    <dbReference type="NCBI Taxonomy" id="1447875"/>
    <lineage>
        <taxon>Eukaryota</taxon>
        <taxon>Fungi</taxon>
        <taxon>Dikarya</taxon>
        <taxon>Ascomycota</taxon>
        <taxon>Pezizomycotina</taxon>
        <taxon>Eurotiomycetes</taxon>
        <taxon>Eurotiomycetidae</taxon>
        <taxon>Onygenales</taxon>
        <taxon>Ajellomycetaceae</taxon>
        <taxon>Helicocarpus</taxon>
    </lineage>
</organism>
<feature type="compositionally biased region" description="Polar residues" evidence="4">
    <location>
        <begin position="95"/>
        <end position="106"/>
    </location>
</feature>
<dbReference type="STRING" id="1447875.A0A2B7XTW6"/>
<keyword evidence="2 3" id="KW-0862">Zinc</keyword>
<evidence type="ECO:0000256" key="2">
    <source>
        <dbReference type="ARBA" id="ARBA00022833"/>
    </source>
</evidence>
<name>A0A2B7XTW6_9EURO</name>
<reference evidence="6 7" key="1">
    <citation type="submission" date="2017-10" db="EMBL/GenBank/DDBJ databases">
        <title>Comparative genomics in systemic dimorphic fungi from Ajellomycetaceae.</title>
        <authorList>
            <person name="Munoz J.F."/>
            <person name="Mcewen J.G."/>
            <person name="Clay O.K."/>
            <person name="Cuomo C.A."/>
        </authorList>
    </citation>
    <scope>NUCLEOTIDE SEQUENCE [LARGE SCALE GENOMIC DNA]</scope>
    <source>
        <strain evidence="6 7">UAMH5409</strain>
    </source>
</reference>
<dbReference type="PANTHER" id="PTHR24216">
    <property type="entry name" value="PAXILLIN-RELATED"/>
    <property type="match status" value="1"/>
</dbReference>
<dbReference type="PANTHER" id="PTHR24216:SF8">
    <property type="entry name" value="PAXILLIN, ISOFORM F"/>
    <property type="match status" value="1"/>
</dbReference>
<dbReference type="Gene3D" id="2.10.110.10">
    <property type="entry name" value="Cysteine Rich Protein"/>
    <property type="match status" value="3"/>
</dbReference>
<feature type="compositionally biased region" description="Basic and acidic residues" evidence="4">
    <location>
        <begin position="140"/>
        <end position="152"/>
    </location>
</feature>
<feature type="compositionally biased region" description="Low complexity" evidence="4">
    <location>
        <begin position="239"/>
        <end position="252"/>
    </location>
</feature>
<keyword evidence="7" id="KW-1185">Reference proteome</keyword>
<dbReference type="Pfam" id="PF00412">
    <property type="entry name" value="LIM"/>
    <property type="match status" value="3"/>
</dbReference>
<dbReference type="PROSITE" id="PS00478">
    <property type="entry name" value="LIM_DOMAIN_1"/>
    <property type="match status" value="2"/>
</dbReference>
<feature type="compositionally biased region" description="Basic and acidic residues" evidence="4">
    <location>
        <begin position="254"/>
        <end position="269"/>
    </location>
</feature>
<dbReference type="AlphaFoldDB" id="A0A2B7XTW6"/>
<evidence type="ECO:0000256" key="4">
    <source>
        <dbReference type="SAM" id="MobiDB-lite"/>
    </source>
</evidence>